<keyword evidence="6" id="KW-0031">Aminopeptidase</keyword>
<evidence type="ECO:0000256" key="6">
    <source>
        <dbReference type="ARBA" id="ARBA00022438"/>
    </source>
</evidence>
<organism evidence="13 14">
    <name type="scientific">Microbulbifer echini</name>
    <dbReference type="NCBI Taxonomy" id="1529067"/>
    <lineage>
        <taxon>Bacteria</taxon>
        <taxon>Pseudomonadati</taxon>
        <taxon>Pseudomonadota</taxon>
        <taxon>Gammaproteobacteria</taxon>
        <taxon>Cellvibrionales</taxon>
        <taxon>Microbulbiferaceae</taxon>
        <taxon>Microbulbifer</taxon>
    </lineage>
</organism>
<dbReference type="InterPro" id="IPR005944">
    <property type="entry name" value="Pro_iminopeptidase"/>
</dbReference>
<keyword evidence="7" id="KW-0963">Cytoplasm</keyword>
<keyword evidence="14" id="KW-1185">Reference proteome</keyword>
<dbReference type="PANTHER" id="PTHR43722:SF1">
    <property type="entry name" value="PROLINE IMINOPEPTIDASE"/>
    <property type="match status" value="1"/>
</dbReference>
<dbReference type="PANTHER" id="PTHR43722">
    <property type="entry name" value="PROLINE IMINOPEPTIDASE"/>
    <property type="match status" value="1"/>
</dbReference>
<comment type="similarity">
    <text evidence="3">Belongs to the peptidase S33 family.</text>
</comment>
<evidence type="ECO:0000313" key="14">
    <source>
        <dbReference type="Proteomes" id="UP001569414"/>
    </source>
</evidence>
<evidence type="ECO:0000256" key="8">
    <source>
        <dbReference type="ARBA" id="ARBA00022670"/>
    </source>
</evidence>
<evidence type="ECO:0000256" key="5">
    <source>
        <dbReference type="ARBA" id="ARBA00021843"/>
    </source>
</evidence>
<keyword evidence="9 13" id="KW-0378">Hydrolase</keyword>
<dbReference type="SUPFAM" id="SSF53474">
    <property type="entry name" value="alpha/beta-Hydrolases"/>
    <property type="match status" value="1"/>
</dbReference>
<evidence type="ECO:0000256" key="1">
    <source>
        <dbReference type="ARBA" id="ARBA00001585"/>
    </source>
</evidence>
<evidence type="ECO:0000256" key="2">
    <source>
        <dbReference type="ARBA" id="ARBA00004496"/>
    </source>
</evidence>
<dbReference type="RefSeq" id="WP_371844315.1">
    <property type="nucleotide sequence ID" value="NZ_JBGMEL010000015.1"/>
</dbReference>
<evidence type="ECO:0000256" key="10">
    <source>
        <dbReference type="ARBA" id="ARBA00029605"/>
    </source>
</evidence>
<evidence type="ECO:0000259" key="11">
    <source>
        <dbReference type="Pfam" id="PF00561"/>
    </source>
</evidence>
<comment type="subcellular location">
    <subcellularLocation>
        <location evidence="2">Cytoplasm</location>
    </subcellularLocation>
</comment>
<dbReference type="PRINTS" id="PR00793">
    <property type="entry name" value="PROAMNOPTASE"/>
</dbReference>
<dbReference type="GO" id="GO:0016787">
    <property type="term" value="F:hydrolase activity"/>
    <property type="evidence" value="ECO:0007669"/>
    <property type="project" value="UniProtKB-KW"/>
</dbReference>
<comment type="caution">
    <text evidence="13">The sequence shown here is derived from an EMBL/GenBank/DDBJ whole genome shotgun (WGS) entry which is preliminary data.</text>
</comment>
<name>A0ABV4NSC8_9GAMM</name>
<dbReference type="Pfam" id="PF08386">
    <property type="entry name" value="Abhydrolase_4"/>
    <property type="match status" value="1"/>
</dbReference>
<dbReference type="Proteomes" id="UP001569414">
    <property type="component" value="Unassembled WGS sequence"/>
</dbReference>
<comment type="catalytic activity">
    <reaction evidence="1">
        <text>Release of N-terminal proline from a peptide.</text>
        <dbReference type="EC" id="3.4.11.5"/>
    </reaction>
</comment>
<accession>A0ABV4NSC8</accession>
<dbReference type="Gene3D" id="3.40.50.1820">
    <property type="entry name" value="alpha/beta hydrolase"/>
    <property type="match status" value="1"/>
</dbReference>
<feature type="domain" description="Peptidase S33 tripeptidyl aminopeptidase-like C-terminal" evidence="12">
    <location>
        <begin position="308"/>
        <end position="389"/>
    </location>
</feature>
<evidence type="ECO:0000256" key="9">
    <source>
        <dbReference type="ARBA" id="ARBA00022801"/>
    </source>
</evidence>
<evidence type="ECO:0000313" key="13">
    <source>
        <dbReference type="EMBL" id="MFA0791881.1"/>
    </source>
</evidence>
<dbReference type="EMBL" id="JBGMEL010000015">
    <property type="protein sequence ID" value="MFA0791881.1"/>
    <property type="molecule type" value="Genomic_DNA"/>
</dbReference>
<dbReference type="InterPro" id="IPR002410">
    <property type="entry name" value="Peptidase_S33"/>
</dbReference>
<gene>
    <name evidence="13" type="ORF">ACCI51_15130</name>
</gene>
<proteinExistence type="inferred from homology"/>
<dbReference type="Pfam" id="PF00561">
    <property type="entry name" value="Abhydrolase_1"/>
    <property type="match status" value="1"/>
</dbReference>
<dbReference type="EC" id="3.4.11.5" evidence="4"/>
<evidence type="ECO:0000256" key="4">
    <source>
        <dbReference type="ARBA" id="ARBA00012568"/>
    </source>
</evidence>
<keyword evidence="8" id="KW-0645">Protease</keyword>
<protein>
    <recommendedName>
        <fullName evidence="5">Proline iminopeptidase</fullName>
        <ecNumber evidence="4">3.4.11.5</ecNumber>
    </recommendedName>
    <alternativeName>
        <fullName evidence="10">Prolyl aminopeptidase</fullName>
    </alternativeName>
</protein>
<feature type="domain" description="AB hydrolase-1" evidence="11">
    <location>
        <begin position="18"/>
        <end position="213"/>
    </location>
</feature>
<sequence>MTLAVFVSPAMNKVQREPLYLLAGGPGQAASDLAPFLHKFRKINQNHAIVMVDRRGTGLSRSFDCGIDRDTPMDLEFISKALEKCYLQQANFANSLSSRQSVEDLERVRKHLNHQRISLWGGSWGTRTALLYQQWYPNSLKALVLDAVAPIDSKVFLSATAAEDALKILVRDCLSDVSCSKFGNWRTVLDQLLNDWNKSIAVDFPDPNTGKPMAHPMSRWVLQNAIRTALYSPEAAAQIPFAIQQAGLGNYYPLSGILGLFPDGTSGMSLGLTLSIACAEELSRLSEEEIAADIRGTFVGDAFFGIFESGCEVWPVPDRAYEQPELRKHPVLLISGEADPITPPAYAEKQLGYLVNKQHLVVSSGGHINSMRGCIPRLIKEFLESPEKKLEQTCITDINRPPFTAGIYGPAIEGPKRKHLEEKGL</sequence>
<dbReference type="InterPro" id="IPR029058">
    <property type="entry name" value="AB_hydrolase_fold"/>
</dbReference>
<evidence type="ECO:0000256" key="3">
    <source>
        <dbReference type="ARBA" id="ARBA00010088"/>
    </source>
</evidence>
<evidence type="ECO:0000256" key="7">
    <source>
        <dbReference type="ARBA" id="ARBA00022490"/>
    </source>
</evidence>
<evidence type="ECO:0000259" key="12">
    <source>
        <dbReference type="Pfam" id="PF08386"/>
    </source>
</evidence>
<reference evidence="13 14" key="1">
    <citation type="submission" date="2024-08" db="EMBL/GenBank/DDBJ databases">
        <authorList>
            <person name="Ishaq N."/>
        </authorList>
    </citation>
    <scope>NUCLEOTIDE SEQUENCE [LARGE SCALE GENOMIC DNA]</scope>
    <source>
        <strain evidence="13 14">JCM 30400</strain>
    </source>
</reference>
<dbReference type="InterPro" id="IPR000073">
    <property type="entry name" value="AB_hydrolase_1"/>
</dbReference>
<dbReference type="InterPro" id="IPR013595">
    <property type="entry name" value="Pept_S33_TAP-like_C"/>
</dbReference>